<accession>A0A4Y1ZPW0</accession>
<dbReference type="EMBL" id="BGPR01152150">
    <property type="protein sequence ID" value="GBL62265.1"/>
    <property type="molecule type" value="Genomic_DNA"/>
</dbReference>
<evidence type="ECO:0000313" key="2">
    <source>
        <dbReference type="Proteomes" id="UP000499080"/>
    </source>
</evidence>
<evidence type="ECO:0000313" key="1">
    <source>
        <dbReference type="EMBL" id="GBL62265.1"/>
    </source>
</evidence>
<proteinExistence type="predicted"/>
<reference evidence="1 2" key="1">
    <citation type="journal article" date="2019" name="Sci. Rep.">
        <title>Orb-weaving spider Araneus ventricosus genome elucidates the spidroin gene catalogue.</title>
        <authorList>
            <person name="Kono N."/>
            <person name="Nakamura H."/>
            <person name="Ohtoshi R."/>
            <person name="Moran D.A.P."/>
            <person name="Shinohara A."/>
            <person name="Yoshida Y."/>
            <person name="Fujiwara M."/>
            <person name="Mori M."/>
            <person name="Tomita M."/>
            <person name="Arakawa K."/>
        </authorList>
    </citation>
    <scope>NUCLEOTIDE SEQUENCE [LARGE SCALE GENOMIC DNA]</scope>
</reference>
<gene>
    <name evidence="1" type="ORF">AVEN_26439_1</name>
</gene>
<feature type="non-terminal residue" evidence="1">
    <location>
        <position position="1"/>
    </location>
</feature>
<name>A0A4Y1ZPW0_ARAVE</name>
<comment type="caution">
    <text evidence="1">The sequence shown here is derived from an EMBL/GenBank/DDBJ whole genome shotgun (WGS) entry which is preliminary data.</text>
</comment>
<dbReference type="Proteomes" id="UP000499080">
    <property type="component" value="Unassembled WGS sequence"/>
</dbReference>
<dbReference type="AlphaFoldDB" id="A0A4Y1ZPW0"/>
<protein>
    <submittedName>
        <fullName evidence="1">Uncharacterized protein</fullName>
    </submittedName>
</protein>
<keyword evidence="2" id="KW-1185">Reference proteome</keyword>
<organism evidence="1 2">
    <name type="scientific">Araneus ventricosus</name>
    <name type="common">Orbweaver spider</name>
    <name type="synonym">Epeira ventricosa</name>
    <dbReference type="NCBI Taxonomy" id="182803"/>
    <lineage>
        <taxon>Eukaryota</taxon>
        <taxon>Metazoa</taxon>
        <taxon>Ecdysozoa</taxon>
        <taxon>Arthropoda</taxon>
        <taxon>Chelicerata</taxon>
        <taxon>Arachnida</taxon>
        <taxon>Araneae</taxon>
        <taxon>Araneomorphae</taxon>
        <taxon>Entelegynae</taxon>
        <taxon>Araneoidea</taxon>
        <taxon>Araneidae</taxon>
        <taxon>Araneus</taxon>
    </lineage>
</organism>
<sequence length="144" mass="16596">QQQNWNCLANYFSCHRKRSHHKKETSLTSETGAASGKTETLNELVLSLWFSASGRVRWRLNTRFQRHHFTSILVEVDALSRPPQDSPSSLQLEMGKRERTRLPDRVVVDDTGDDREGRLSVVGSDKMWAGLRRSIEIHFFCTPI</sequence>